<sequence length="43" mass="5155">KKARRIKGANSLFDLGNERVLKYDKKELLRILKNNHYHFPKDS</sequence>
<comment type="caution">
    <text evidence="1">The sequence shown here is derived from an EMBL/GenBank/DDBJ whole genome shotgun (WGS) entry which is preliminary data.</text>
</comment>
<gene>
    <name evidence="1" type="ORF">FWILDA_LOCUS16011</name>
</gene>
<proteinExistence type="predicted"/>
<protein>
    <submittedName>
        <fullName evidence="1">10442_t:CDS:1</fullName>
    </submittedName>
</protein>
<evidence type="ECO:0000313" key="1">
    <source>
        <dbReference type="EMBL" id="CAI2193311.1"/>
    </source>
</evidence>
<dbReference type="OrthoDB" id="2372437at2759"/>
<keyword evidence="2" id="KW-1185">Reference proteome</keyword>
<feature type="non-terminal residue" evidence="1">
    <location>
        <position position="43"/>
    </location>
</feature>
<name>A0A9W4X3X3_9GLOM</name>
<dbReference type="Proteomes" id="UP001153678">
    <property type="component" value="Unassembled WGS sequence"/>
</dbReference>
<dbReference type="AlphaFoldDB" id="A0A9W4X3X3"/>
<accession>A0A9W4X3X3</accession>
<organism evidence="1 2">
    <name type="scientific">Funneliformis geosporum</name>
    <dbReference type="NCBI Taxonomy" id="1117311"/>
    <lineage>
        <taxon>Eukaryota</taxon>
        <taxon>Fungi</taxon>
        <taxon>Fungi incertae sedis</taxon>
        <taxon>Mucoromycota</taxon>
        <taxon>Glomeromycotina</taxon>
        <taxon>Glomeromycetes</taxon>
        <taxon>Glomerales</taxon>
        <taxon>Glomeraceae</taxon>
        <taxon>Funneliformis</taxon>
    </lineage>
</organism>
<reference evidence="1" key="1">
    <citation type="submission" date="2022-08" db="EMBL/GenBank/DDBJ databases">
        <authorList>
            <person name="Kallberg Y."/>
            <person name="Tangrot J."/>
            <person name="Rosling A."/>
        </authorList>
    </citation>
    <scope>NUCLEOTIDE SEQUENCE</scope>
    <source>
        <strain evidence="1">Wild A</strain>
    </source>
</reference>
<feature type="non-terminal residue" evidence="1">
    <location>
        <position position="1"/>
    </location>
</feature>
<evidence type="ECO:0000313" key="2">
    <source>
        <dbReference type="Proteomes" id="UP001153678"/>
    </source>
</evidence>
<dbReference type="EMBL" id="CAMKVN010009378">
    <property type="protein sequence ID" value="CAI2193311.1"/>
    <property type="molecule type" value="Genomic_DNA"/>
</dbReference>